<dbReference type="Proteomes" id="UP001470230">
    <property type="component" value="Unassembled WGS sequence"/>
</dbReference>
<evidence type="ECO:0000256" key="1">
    <source>
        <dbReference type="ARBA" id="ARBA00004496"/>
    </source>
</evidence>
<dbReference type="InterPro" id="IPR001247">
    <property type="entry name" value="ExoRNase_PH_dom1"/>
</dbReference>
<comment type="caution">
    <text evidence="12">The sequence shown here is derived from an EMBL/GenBank/DDBJ whole genome shotgun (WGS) entry which is preliminary data.</text>
</comment>
<dbReference type="InterPro" id="IPR036345">
    <property type="entry name" value="ExoRNase_PH_dom2_sf"/>
</dbReference>
<keyword evidence="13" id="KW-1185">Reference proteome</keyword>
<protein>
    <recommendedName>
        <fullName evidence="9">Ribosomal RNA-processing protein 43</fullName>
    </recommendedName>
</protein>
<dbReference type="Pfam" id="PF03725">
    <property type="entry name" value="RNase_PH_C"/>
    <property type="match status" value="1"/>
</dbReference>
<evidence type="ECO:0000256" key="5">
    <source>
        <dbReference type="ARBA" id="ARBA00022552"/>
    </source>
</evidence>
<dbReference type="Pfam" id="PF01138">
    <property type="entry name" value="RNase_PH"/>
    <property type="match status" value="1"/>
</dbReference>
<accession>A0ABR2IQJ4</accession>
<dbReference type="SUPFAM" id="SSF54211">
    <property type="entry name" value="Ribosomal protein S5 domain 2-like"/>
    <property type="match status" value="1"/>
</dbReference>
<evidence type="ECO:0000259" key="10">
    <source>
        <dbReference type="Pfam" id="PF01138"/>
    </source>
</evidence>
<evidence type="ECO:0000256" key="3">
    <source>
        <dbReference type="ARBA" id="ARBA00006678"/>
    </source>
</evidence>
<dbReference type="PANTHER" id="PTHR11097:SF9">
    <property type="entry name" value="EXOSOME COMPLEX COMPONENT RRP43"/>
    <property type="match status" value="1"/>
</dbReference>
<evidence type="ECO:0000256" key="8">
    <source>
        <dbReference type="ARBA" id="ARBA00023242"/>
    </source>
</evidence>
<sequence>MIEDLDKELFHKEYLGKGKRLDGRPFKAKRQIAGTHNCIDDSPGSSLISLGNTIIITKISLTPQPLAPIITVNATRAGVSQIKGRTTQDKTLTATLTLLINRMIPHSELEIARPDPNNIFMSSVKLWSYKMSVNVCVISDDGGIEAASILGFQNALISLTLQKYSLDEEGQIHPLEGEIRKLNFLPINAIQFGILNGALIYDPTSDEEKIIDGCCTIVMSADENPKIMSINTTRTFEMDGNLIAQMTAAFSKD</sequence>
<dbReference type="SUPFAM" id="SSF55666">
    <property type="entry name" value="Ribonuclease PH domain 2-like"/>
    <property type="match status" value="1"/>
</dbReference>
<keyword evidence="5" id="KW-0698">rRNA processing</keyword>
<evidence type="ECO:0000313" key="13">
    <source>
        <dbReference type="Proteomes" id="UP001470230"/>
    </source>
</evidence>
<evidence type="ECO:0000256" key="7">
    <source>
        <dbReference type="ARBA" id="ARBA00022884"/>
    </source>
</evidence>
<dbReference type="InterPro" id="IPR050590">
    <property type="entry name" value="Exosome_comp_Rrp42_subfam"/>
</dbReference>
<dbReference type="InterPro" id="IPR015847">
    <property type="entry name" value="ExoRNase_PH_dom2"/>
</dbReference>
<keyword evidence="7" id="KW-0694">RNA-binding</keyword>
<dbReference type="InterPro" id="IPR027408">
    <property type="entry name" value="PNPase/RNase_PH_dom_sf"/>
</dbReference>
<evidence type="ECO:0000256" key="2">
    <source>
        <dbReference type="ARBA" id="ARBA00004604"/>
    </source>
</evidence>
<organism evidence="12 13">
    <name type="scientific">Tritrichomonas musculus</name>
    <dbReference type="NCBI Taxonomy" id="1915356"/>
    <lineage>
        <taxon>Eukaryota</taxon>
        <taxon>Metamonada</taxon>
        <taxon>Parabasalia</taxon>
        <taxon>Tritrichomonadida</taxon>
        <taxon>Tritrichomonadidae</taxon>
        <taxon>Tritrichomonas</taxon>
    </lineage>
</organism>
<comment type="similarity">
    <text evidence="3">Belongs to the RNase PH family.</text>
</comment>
<reference evidence="12 13" key="1">
    <citation type="submission" date="2024-04" db="EMBL/GenBank/DDBJ databases">
        <title>Tritrichomonas musculus Genome.</title>
        <authorList>
            <person name="Alves-Ferreira E."/>
            <person name="Grigg M."/>
            <person name="Lorenzi H."/>
            <person name="Galac M."/>
        </authorList>
    </citation>
    <scope>NUCLEOTIDE SEQUENCE [LARGE SCALE GENOMIC DNA]</scope>
    <source>
        <strain evidence="12 13">EAF2021</strain>
    </source>
</reference>
<gene>
    <name evidence="12" type="ORF">M9Y10_009683</name>
</gene>
<evidence type="ECO:0000256" key="6">
    <source>
        <dbReference type="ARBA" id="ARBA00022835"/>
    </source>
</evidence>
<dbReference type="EMBL" id="JAPFFF010000015">
    <property type="protein sequence ID" value="KAK8866716.1"/>
    <property type="molecule type" value="Genomic_DNA"/>
</dbReference>
<comment type="subcellular location">
    <subcellularLocation>
        <location evidence="1">Cytoplasm</location>
    </subcellularLocation>
    <subcellularLocation>
        <location evidence="2">Nucleus</location>
        <location evidence="2">Nucleolus</location>
    </subcellularLocation>
</comment>
<proteinExistence type="inferred from homology"/>
<dbReference type="Gene3D" id="3.30.230.70">
    <property type="entry name" value="GHMP Kinase, N-terminal domain"/>
    <property type="match status" value="1"/>
</dbReference>
<keyword evidence="8" id="KW-0539">Nucleus</keyword>
<keyword evidence="4" id="KW-0963">Cytoplasm</keyword>
<evidence type="ECO:0000256" key="4">
    <source>
        <dbReference type="ARBA" id="ARBA00022490"/>
    </source>
</evidence>
<keyword evidence="6" id="KW-0271">Exosome</keyword>
<evidence type="ECO:0000259" key="11">
    <source>
        <dbReference type="Pfam" id="PF03725"/>
    </source>
</evidence>
<dbReference type="InterPro" id="IPR020568">
    <property type="entry name" value="Ribosomal_Su5_D2-typ_SF"/>
</dbReference>
<evidence type="ECO:0000256" key="9">
    <source>
        <dbReference type="ARBA" id="ARBA00030617"/>
    </source>
</evidence>
<name>A0ABR2IQJ4_9EUKA</name>
<feature type="domain" description="Exoribonuclease phosphorolytic" evidence="11">
    <location>
        <begin position="189"/>
        <end position="229"/>
    </location>
</feature>
<dbReference type="PANTHER" id="PTHR11097">
    <property type="entry name" value="EXOSOME COMPLEX EXONUCLEASE RIBOSOMAL RNA PROCESSING PROTEIN"/>
    <property type="match status" value="1"/>
</dbReference>
<feature type="domain" description="Exoribonuclease phosphorolytic" evidence="10">
    <location>
        <begin position="30"/>
        <end position="158"/>
    </location>
</feature>
<evidence type="ECO:0000313" key="12">
    <source>
        <dbReference type="EMBL" id="KAK8866716.1"/>
    </source>
</evidence>